<protein>
    <submittedName>
        <fullName evidence="18">S8 family serine peptidase</fullName>
    </submittedName>
</protein>
<dbReference type="Pfam" id="PF02225">
    <property type="entry name" value="PA"/>
    <property type="match status" value="1"/>
</dbReference>
<keyword evidence="8 10" id="KW-0720">Serine protease</keyword>
<dbReference type="InterPro" id="IPR046450">
    <property type="entry name" value="PA_dom_sf"/>
</dbReference>
<dbReference type="InterPro" id="IPR003137">
    <property type="entry name" value="PA_domain"/>
</dbReference>
<accession>A0AAX3K6U4</accession>
<evidence type="ECO:0000313" key="18">
    <source>
        <dbReference type="EMBL" id="WBB30911.1"/>
    </source>
</evidence>
<dbReference type="InterPro" id="IPR036852">
    <property type="entry name" value="Peptidase_S8/S53_dom_sf"/>
</dbReference>
<proteinExistence type="inferred from homology"/>
<dbReference type="Pfam" id="PF13585">
    <property type="entry name" value="CHU_C"/>
    <property type="match status" value="1"/>
</dbReference>
<dbReference type="PROSITE" id="PS00136">
    <property type="entry name" value="SUBTILASE_ASP"/>
    <property type="match status" value="1"/>
</dbReference>
<keyword evidence="4 10" id="KW-0645">Protease</keyword>
<keyword evidence="7 10" id="KW-0378">Hydrolase</keyword>
<feature type="active site" description="Charge relay system" evidence="9 10">
    <location>
        <position position="185"/>
    </location>
</feature>
<reference evidence="18" key="1">
    <citation type="submission" date="2022-07" db="EMBL/GenBank/DDBJ databases">
        <title>Parvimonas micra travels from the subgingival sulcus of the human oral cavity to the colorectal adenocarcinoma.</title>
        <authorList>
            <person name="Conde-Perez K."/>
            <person name="Buetas E."/>
            <person name="Aja-Macaya P."/>
            <person name="Martin-De Arribas E."/>
            <person name="Iglesias-Corras I."/>
            <person name="Trigo-Tasende N."/>
            <person name="Nasser-Ali M."/>
            <person name="Estevez L.S."/>
            <person name="Rumbo-Feal S."/>
            <person name="Otero-Alen B."/>
            <person name="Noguera J.F."/>
            <person name="Concha A."/>
            <person name="Pardinas-Lopez S."/>
            <person name="Carda-Dieguez M."/>
            <person name="Gomez-Randulfe I."/>
            <person name="Martinez-Lago N."/>
            <person name="Ladra S."/>
            <person name="Aparicio L.A."/>
            <person name="Bou G."/>
            <person name="Mira A."/>
            <person name="Vallejo J.A."/>
            <person name="Poza M."/>
        </authorList>
    </citation>
    <scope>NUCLEOTIDE SEQUENCE</scope>
    <source>
        <strain evidence="18">PM102KC-G-1</strain>
    </source>
</reference>
<dbReference type="Pfam" id="PF00082">
    <property type="entry name" value="Peptidase_S8"/>
    <property type="match status" value="1"/>
</dbReference>
<keyword evidence="12" id="KW-0812">Transmembrane</keyword>
<keyword evidence="5 13" id="KW-0732">Signal</keyword>
<evidence type="ECO:0000259" key="14">
    <source>
        <dbReference type="Pfam" id="PF00082"/>
    </source>
</evidence>
<dbReference type="PROSITE" id="PS51892">
    <property type="entry name" value="SUBTILASE"/>
    <property type="match status" value="1"/>
</dbReference>
<gene>
    <name evidence="18" type="ORF">NM222_00095</name>
</gene>
<evidence type="ECO:0000256" key="8">
    <source>
        <dbReference type="ARBA" id="ARBA00022825"/>
    </source>
</evidence>
<keyword evidence="12" id="KW-0472">Membrane</keyword>
<evidence type="ECO:0000256" key="12">
    <source>
        <dbReference type="SAM" id="Phobius"/>
    </source>
</evidence>
<feature type="signal peptide" evidence="13">
    <location>
        <begin position="1"/>
        <end position="24"/>
    </location>
</feature>
<keyword evidence="2" id="KW-0134">Cell wall</keyword>
<organism evidence="18 19">
    <name type="scientific">Parvimonas micra</name>
    <dbReference type="NCBI Taxonomy" id="33033"/>
    <lineage>
        <taxon>Bacteria</taxon>
        <taxon>Bacillati</taxon>
        <taxon>Bacillota</taxon>
        <taxon>Tissierellia</taxon>
        <taxon>Tissierellales</taxon>
        <taxon>Peptoniphilaceae</taxon>
        <taxon>Parvimonas</taxon>
    </lineage>
</organism>
<evidence type="ECO:0000259" key="15">
    <source>
        <dbReference type="Pfam" id="PF02225"/>
    </source>
</evidence>
<dbReference type="Gene3D" id="3.40.50.200">
    <property type="entry name" value="Peptidase S8/S53 domain"/>
    <property type="match status" value="1"/>
</dbReference>
<evidence type="ECO:0000256" key="10">
    <source>
        <dbReference type="PROSITE-ProRule" id="PRU01240"/>
    </source>
</evidence>
<dbReference type="Pfam" id="PF06280">
    <property type="entry name" value="fn3_5"/>
    <property type="match status" value="1"/>
</dbReference>
<evidence type="ECO:0000256" key="2">
    <source>
        <dbReference type="ARBA" id="ARBA00022512"/>
    </source>
</evidence>
<dbReference type="SUPFAM" id="SSF52743">
    <property type="entry name" value="Subtilisin-like"/>
    <property type="match status" value="1"/>
</dbReference>
<feature type="active site" description="Charge relay system" evidence="9 10">
    <location>
        <position position="252"/>
    </location>
</feature>
<dbReference type="Proteomes" id="UP001210690">
    <property type="component" value="Chromosome"/>
</dbReference>
<name>A0AAX3K6U4_9FIRM</name>
<evidence type="ECO:0000256" key="4">
    <source>
        <dbReference type="ARBA" id="ARBA00022670"/>
    </source>
</evidence>
<dbReference type="InterPro" id="IPR000209">
    <property type="entry name" value="Peptidase_S8/S53_dom"/>
</dbReference>
<feature type="domain" description="Inhibitor I9" evidence="16">
    <location>
        <begin position="50"/>
        <end position="133"/>
    </location>
</feature>
<dbReference type="PROSITE" id="PS00138">
    <property type="entry name" value="SUBTILASE_SER"/>
    <property type="match status" value="1"/>
</dbReference>
<dbReference type="CDD" id="cd07475">
    <property type="entry name" value="Peptidases_S8_C5a_Peptidase"/>
    <property type="match status" value="1"/>
</dbReference>
<evidence type="ECO:0000256" key="7">
    <source>
        <dbReference type="ARBA" id="ARBA00022801"/>
    </source>
</evidence>
<feature type="domain" description="C5a peptidase/Subtilisin-like protease SBT2-like Fn3-like" evidence="17">
    <location>
        <begin position="685"/>
        <end position="790"/>
    </location>
</feature>
<feature type="chain" id="PRO_5043702087" evidence="13">
    <location>
        <begin position="25"/>
        <end position="1565"/>
    </location>
</feature>
<dbReference type="InterPro" id="IPR050131">
    <property type="entry name" value="Peptidase_S8_subtilisin-like"/>
</dbReference>
<dbReference type="InterPro" id="IPR023827">
    <property type="entry name" value="Peptidase_S8_Asp-AS"/>
</dbReference>
<evidence type="ECO:0000256" key="5">
    <source>
        <dbReference type="ARBA" id="ARBA00022729"/>
    </source>
</evidence>
<dbReference type="RefSeq" id="WP_269755236.1">
    <property type="nucleotide sequence ID" value="NZ_CP101412.1"/>
</dbReference>
<evidence type="ECO:0000259" key="17">
    <source>
        <dbReference type="Pfam" id="PF06280"/>
    </source>
</evidence>
<dbReference type="InterPro" id="IPR023828">
    <property type="entry name" value="Peptidase_S8_Ser-AS"/>
</dbReference>
<sequence length="1565" mass="173980">MRKRFLTLLLTFSLLLGSTSVAFANEKVNTAPKITKTANKIKADENEEKTYIVVLKEDSKADFSSLKTSEGKKAREAKSKALINSFKAELDKADISYETYYEYDLLFAGIALKTKVKNIEKISKMASVESVEVSNEFSKPTVKESEKEFNAKRKKRSLDSNNLMKVTDELRKKYNGQGRVVSVLDTGVDVNHDILRVSDVTKGKYPTEDSMNKKMKEAGINYGSWRTDKVVYAHNYSTNGKNVKEEMREESHGMHVSGISVGNPKMEAEFNKEDGTTKKEKIIGTAPEAQLIFMGVFQGQSTYTHIYAKAVEDSVKLGADSINLSLGAPNGSIASVGRAMEKAIAYARKMGVIVAIAAGNDGHFGAFSDKPPVTNPDYGTVGSPGVAKDALTVAAMYTDVERVRTISIEGVSGVLKSGDYFQGYDDEGDPDPAKQFIEADKKEQSYDVVEAGLGNEESDYNGKEVKDKVVLVKRGGKTFADKIILAGKKGAKGVIIYNHEQGGEEIINMAFGDQTKDVKIPSVFIGNSAGKKIIENKDKKVKFTKQLSAIPYANGGQLTDFSSYGWASDGTFKPDITAPGGLIYSSINNNKYTTMSGTSMATPHIAGAVALIRESLNKRHSEIKGEQEYDIIKALIMSTADPVKEKGTENYVSPRKQGAGAINVEKATSSDIYVLDSNNNPKTWLNDIDSKFEINLKVVNIGNEAKTLKYKTVLGTDETEKGKFALKTKTLETIEGKEITVPAKGSVDVKITVDASKFDAELSKQMPNGYFLEGFVFFEDAKDNTKEVSMAFSGFKGKWANVPLWEKSVYDFDLSKELPMYMKQNGSFTPNFTSLVTVENNPCARGKQWTDDKGVRYNFVGNKGEIPLGFDAGKFEFSKNNLAISPNGDNNKDFVAFKGMFFRNSQYITAKVYDKDGNLVYQSGSGYAYKNSNNYSDGASRSNLIEQTYWDGTSNGKSLPEGTYKYVVTANSEVAGAAVENEQKMEFDVKIDNIAPKIAKPKVEGNIYKPEITDNLSGVEETVLRYIDKNGETKWITAKEDGTFEIPADVEHKNIYIHTFDHAGNIASLNLDGSEYSAPQIKPKDLGANVKPIFKVTNYKDFEGKHIEGSENLNMFPIEINWREDVYVYNGTGWNPMRNYRYSNELVNMAPGNYQFYIDQIPEIYEPLKEQQKGVTAEKDKTTDLVFETKQKEEKIEAGHGEVNIRLQINDYPENYMGAGATYVIKDKDGKEINRDNLKTYTKVYESPIKDEKGKLTGVNFHRDLMTVLPVGEYTVEIKTSDDSLKFETKTIKFTVEENKPKRVIFKAQETINDVVNIAFEGLDKLPDGIKVTLENVESKEKFDLTQSKFNKKVFHGDIPNGKYKVTIEVPEGYKVDRDSFDITVKNDKVKEIVNIKKLVTLTDKDKKVTVSSYDLKEDWTLVADVKDKNSVDKLKDSDSDLYDIYFVDKDGNKVDVPEGEYNVSIVKATGKTAKAVHYVNNEGNLENIEFTQDDTNVMFKTTHFSVYAVEYAKNEEPGQPGQQPPKKRKGLVKTNLDSNVLGLVAIAVASLGMAVVVGKKRKNK</sequence>
<comment type="similarity">
    <text evidence="1 10 11">Belongs to the peptidase S8 family.</text>
</comment>
<keyword evidence="3" id="KW-0964">Secreted</keyword>
<keyword evidence="12" id="KW-1133">Transmembrane helix</keyword>
<dbReference type="Gene3D" id="2.60.40.1710">
    <property type="entry name" value="Subtilisin-like superfamily"/>
    <property type="match status" value="1"/>
</dbReference>
<evidence type="ECO:0000313" key="19">
    <source>
        <dbReference type="Proteomes" id="UP001210690"/>
    </source>
</evidence>
<dbReference type="EMBL" id="CP101412">
    <property type="protein sequence ID" value="WBB30911.1"/>
    <property type="molecule type" value="Genomic_DNA"/>
</dbReference>
<dbReference type="SUPFAM" id="SSF52025">
    <property type="entry name" value="PA domain"/>
    <property type="match status" value="1"/>
</dbReference>
<dbReference type="Gene3D" id="2.60.40.4070">
    <property type="match status" value="1"/>
</dbReference>
<dbReference type="Gene3D" id="3.50.30.30">
    <property type="match status" value="1"/>
</dbReference>
<dbReference type="PRINTS" id="PR00723">
    <property type="entry name" value="SUBTILISIN"/>
</dbReference>
<evidence type="ECO:0000256" key="11">
    <source>
        <dbReference type="RuleBase" id="RU003355"/>
    </source>
</evidence>
<evidence type="ECO:0000256" key="9">
    <source>
        <dbReference type="PIRSR" id="PIRSR615500-1"/>
    </source>
</evidence>
<evidence type="ECO:0000256" key="1">
    <source>
        <dbReference type="ARBA" id="ARBA00011073"/>
    </source>
</evidence>
<evidence type="ECO:0000256" key="6">
    <source>
        <dbReference type="ARBA" id="ARBA00022737"/>
    </source>
</evidence>
<keyword evidence="6" id="KW-0677">Repeat</keyword>
<evidence type="ECO:0000259" key="16">
    <source>
        <dbReference type="Pfam" id="PF05922"/>
    </source>
</evidence>
<dbReference type="GO" id="GO:0016020">
    <property type="term" value="C:membrane"/>
    <property type="evidence" value="ECO:0007669"/>
    <property type="project" value="InterPro"/>
</dbReference>
<dbReference type="InterPro" id="IPR010435">
    <property type="entry name" value="C5a/SBT2-like_Fn3"/>
</dbReference>
<dbReference type="GO" id="GO:0004252">
    <property type="term" value="F:serine-type endopeptidase activity"/>
    <property type="evidence" value="ECO:0007669"/>
    <property type="project" value="UniProtKB-UniRule"/>
</dbReference>
<dbReference type="PANTHER" id="PTHR43806:SF11">
    <property type="entry name" value="CEREVISIN-RELATED"/>
    <property type="match status" value="1"/>
</dbReference>
<feature type="active site" description="Charge relay system" evidence="9 10">
    <location>
        <position position="599"/>
    </location>
</feature>
<feature type="transmembrane region" description="Helical" evidence="12">
    <location>
        <begin position="1541"/>
        <end position="1559"/>
    </location>
</feature>
<feature type="domain" description="PA" evidence="15">
    <location>
        <begin position="446"/>
        <end position="533"/>
    </location>
</feature>
<dbReference type="InterPro" id="IPR034216">
    <property type="entry name" value="C5a_Peptidase"/>
</dbReference>
<dbReference type="Pfam" id="PF05922">
    <property type="entry name" value="Inhibitor_I9"/>
    <property type="match status" value="1"/>
</dbReference>
<dbReference type="InterPro" id="IPR010259">
    <property type="entry name" value="S8pro/Inhibitor_I9"/>
</dbReference>
<feature type="domain" description="Peptidase S8/S53" evidence="14">
    <location>
        <begin position="176"/>
        <end position="659"/>
    </location>
</feature>
<dbReference type="GO" id="GO:0006508">
    <property type="term" value="P:proteolysis"/>
    <property type="evidence" value="ECO:0007669"/>
    <property type="project" value="UniProtKB-KW"/>
</dbReference>
<evidence type="ECO:0000256" key="13">
    <source>
        <dbReference type="SAM" id="SignalP"/>
    </source>
</evidence>
<dbReference type="InterPro" id="IPR015500">
    <property type="entry name" value="Peptidase_S8_subtilisin-rel"/>
</dbReference>
<evidence type="ECO:0000256" key="3">
    <source>
        <dbReference type="ARBA" id="ARBA00022525"/>
    </source>
</evidence>
<dbReference type="PANTHER" id="PTHR43806">
    <property type="entry name" value="PEPTIDASE S8"/>
    <property type="match status" value="1"/>
</dbReference>